<name>A0A918JVR2_9FLAO</name>
<comment type="caution">
    <text evidence="1">The sequence shown here is derived from an EMBL/GenBank/DDBJ whole genome shotgun (WGS) entry which is preliminary data.</text>
</comment>
<accession>A0A918JVR2</accession>
<evidence type="ECO:0000313" key="2">
    <source>
        <dbReference type="Proteomes" id="UP000601108"/>
    </source>
</evidence>
<keyword evidence="2" id="KW-1185">Reference proteome</keyword>
<dbReference type="EMBL" id="BMWS01000013">
    <property type="protein sequence ID" value="GGX19748.1"/>
    <property type="molecule type" value="Genomic_DNA"/>
</dbReference>
<dbReference type="RefSeq" id="WP_262891731.1">
    <property type="nucleotide sequence ID" value="NZ_BMWS01000013.1"/>
</dbReference>
<dbReference type="AlphaFoldDB" id="A0A918JVR2"/>
<proteinExistence type="predicted"/>
<organism evidence="1 2">
    <name type="scientific">Aquimarina muelleri</name>
    <dbReference type="NCBI Taxonomy" id="279356"/>
    <lineage>
        <taxon>Bacteria</taxon>
        <taxon>Pseudomonadati</taxon>
        <taxon>Bacteroidota</taxon>
        <taxon>Flavobacteriia</taxon>
        <taxon>Flavobacteriales</taxon>
        <taxon>Flavobacteriaceae</taxon>
        <taxon>Aquimarina</taxon>
    </lineage>
</organism>
<sequence>MNRLYNQEYFKNEYNNLFYRGLNYYKYNNSIKNKIVDLEVNEK</sequence>
<gene>
    <name evidence="1" type="ORF">GCM10007384_21350</name>
</gene>
<dbReference type="Proteomes" id="UP000601108">
    <property type="component" value="Unassembled WGS sequence"/>
</dbReference>
<protein>
    <submittedName>
        <fullName evidence="1">Uncharacterized protein</fullName>
    </submittedName>
</protein>
<reference evidence="1 2" key="1">
    <citation type="journal article" date="2014" name="Int. J. Syst. Evol. Microbiol.">
        <title>Complete genome sequence of Corynebacterium casei LMG S-19264T (=DSM 44701T), isolated from a smear-ripened cheese.</title>
        <authorList>
            <consortium name="US DOE Joint Genome Institute (JGI-PGF)"/>
            <person name="Walter F."/>
            <person name="Albersmeier A."/>
            <person name="Kalinowski J."/>
            <person name="Ruckert C."/>
        </authorList>
    </citation>
    <scope>NUCLEOTIDE SEQUENCE [LARGE SCALE GENOMIC DNA]</scope>
    <source>
        <strain evidence="1 2">KCTC 12285</strain>
    </source>
</reference>
<evidence type="ECO:0000313" key="1">
    <source>
        <dbReference type="EMBL" id="GGX19748.1"/>
    </source>
</evidence>